<evidence type="ECO:0000313" key="9">
    <source>
        <dbReference type="Proteomes" id="UP000594042"/>
    </source>
</evidence>
<dbReference type="RefSeq" id="WP_021929809.1">
    <property type="nucleotide sequence ID" value="NZ_AP023322.1"/>
</dbReference>
<dbReference type="SUPFAM" id="SSF48452">
    <property type="entry name" value="TPR-like"/>
    <property type="match status" value="1"/>
</dbReference>
<proteinExistence type="inferred from homology"/>
<dbReference type="InterPro" id="IPR033985">
    <property type="entry name" value="SusD-like_N"/>
</dbReference>
<dbReference type="GO" id="GO:0009279">
    <property type="term" value="C:cell outer membrane"/>
    <property type="evidence" value="ECO:0007669"/>
    <property type="project" value="UniProtKB-SubCell"/>
</dbReference>
<dbReference type="InterPro" id="IPR011990">
    <property type="entry name" value="TPR-like_helical_dom_sf"/>
</dbReference>
<organism evidence="8 9">
    <name type="scientific">Coprobacter secundus subsp. similis</name>
    <dbReference type="NCBI Taxonomy" id="2751153"/>
    <lineage>
        <taxon>Bacteria</taxon>
        <taxon>Pseudomonadati</taxon>
        <taxon>Bacteroidota</taxon>
        <taxon>Bacteroidia</taxon>
        <taxon>Bacteroidales</taxon>
        <taxon>Barnesiellaceae</taxon>
        <taxon>Coprobacter</taxon>
    </lineage>
</organism>
<evidence type="ECO:0000256" key="2">
    <source>
        <dbReference type="ARBA" id="ARBA00006275"/>
    </source>
</evidence>
<feature type="domain" description="RagB/SusD" evidence="6">
    <location>
        <begin position="342"/>
        <end position="506"/>
    </location>
</feature>
<dbReference type="AlphaFoldDB" id="A0A7G1HVM8"/>
<dbReference type="PROSITE" id="PS51257">
    <property type="entry name" value="PROKAR_LIPOPROTEIN"/>
    <property type="match status" value="1"/>
</dbReference>
<evidence type="ECO:0000313" key="8">
    <source>
        <dbReference type="EMBL" id="BCI63815.1"/>
    </source>
</evidence>
<evidence type="ECO:0000259" key="7">
    <source>
        <dbReference type="Pfam" id="PF14322"/>
    </source>
</evidence>
<name>A0A7G1HVM8_9BACT</name>
<sequence>MKKQILIASCSVSMLLCGCVDLMQEPRSFLTPETMVYDQKTIEIMANGLYNDLWFENYAYNCRSQILGVGADDIVTGTMTKRYTFVDQLNVTNAQHDADVELMWQNMYAVIRSANSMLRDVVKSEDVSDEVKNPYLGEAHFMRAFAYFNLVRYFGPVPAILDPDCNEDMYGNASGSIIRASVADIYDKIIVPDLIAAETMLPERARTNDNSRASRAAAKACLTDVYLTMAGWPLKRGHDYYVLARDKAKEVIDHTDTKTYTLVQPYENLWKEANKSDDTEHIFALNHDSNNGTASNYGRSYYATEESSSAWSDYLADSCFYERYPNDTRKSFNFIANFKVEGTPRPLNYKRTSMRSPAINKYRDYTPLDANGKVIMTAQTNGITPIYRYADILLMYAEAQNKADGSPNALAYQCLNDIRKRAANGGTYTEAANLSPEDFDKAVFDERGWEFFAEFKRWFHLVRTEKVLEANMYNPRVKAAIEKNGIAAKSKEAYYWMPLPIQEVQSCGFEQNPR</sequence>
<keyword evidence="9" id="KW-1185">Reference proteome</keyword>
<gene>
    <name evidence="8" type="ORF">Cop2CBH44_21680</name>
</gene>
<evidence type="ECO:0000259" key="6">
    <source>
        <dbReference type="Pfam" id="PF07980"/>
    </source>
</evidence>
<dbReference type="Gene3D" id="1.25.40.390">
    <property type="match status" value="1"/>
</dbReference>
<dbReference type="Pfam" id="PF14322">
    <property type="entry name" value="SusD-like_3"/>
    <property type="match status" value="1"/>
</dbReference>
<accession>A0A7G1HVM8</accession>
<protein>
    <submittedName>
        <fullName evidence="8">Membrane protein</fullName>
    </submittedName>
</protein>
<evidence type="ECO:0000256" key="5">
    <source>
        <dbReference type="ARBA" id="ARBA00023237"/>
    </source>
</evidence>
<comment type="similarity">
    <text evidence="2">Belongs to the SusD family.</text>
</comment>
<dbReference type="Pfam" id="PF07980">
    <property type="entry name" value="SusD_RagB"/>
    <property type="match status" value="1"/>
</dbReference>
<feature type="domain" description="SusD-like N-terminal" evidence="7">
    <location>
        <begin position="79"/>
        <end position="227"/>
    </location>
</feature>
<keyword evidence="4" id="KW-0472">Membrane</keyword>
<evidence type="ECO:0000256" key="3">
    <source>
        <dbReference type="ARBA" id="ARBA00022729"/>
    </source>
</evidence>
<dbReference type="KEGG" id="copr:Cop2CBH44_21680"/>
<comment type="subcellular location">
    <subcellularLocation>
        <location evidence="1">Cell outer membrane</location>
    </subcellularLocation>
</comment>
<dbReference type="InterPro" id="IPR012944">
    <property type="entry name" value="SusD_RagB_dom"/>
</dbReference>
<dbReference type="EMBL" id="AP023322">
    <property type="protein sequence ID" value="BCI63815.1"/>
    <property type="molecule type" value="Genomic_DNA"/>
</dbReference>
<evidence type="ECO:0000256" key="1">
    <source>
        <dbReference type="ARBA" id="ARBA00004442"/>
    </source>
</evidence>
<dbReference type="Proteomes" id="UP000594042">
    <property type="component" value="Chromosome"/>
</dbReference>
<reference evidence="9" key="1">
    <citation type="submission" date="2020-07" db="EMBL/GenBank/DDBJ databases">
        <title>Complete genome sequencing of Coprobacter sp. strain 2CBH44.</title>
        <authorList>
            <person name="Sakamoto M."/>
            <person name="Murakami T."/>
            <person name="Mori H."/>
        </authorList>
    </citation>
    <scope>NUCLEOTIDE SEQUENCE [LARGE SCALE GENOMIC DNA]</scope>
    <source>
        <strain evidence="9">2CBH44</strain>
    </source>
</reference>
<evidence type="ECO:0000256" key="4">
    <source>
        <dbReference type="ARBA" id="ARBA00023136"/>
    </source>
</evidence>
<keyword evidence="3" id="KW-0732">Signal</keyword>
<keyword evidence="5" id="KW-0998">Cell outer membrane</keyword>